<evidence type="ECO:0000256" key="1">
    <source>
        <dbReference type="ARBA" id="ARBA00006484"/>
    </source>
</evidence>
<dbReference type="PROSITE" id="PS00061">
    <property type="entry name" value="ADH_SHORT"/>
    <property type="match status" value="1"/>
</dbReference>
<keyword evidence="2" id="KW-0560">Oxidoreductase</keyword>
<comment type="similarity">
    <text evidence="1">Belongs to the short-chain dehydrogenases/reductases (SDR) family.</text>
</comment>
<dbReference type="SUPFAM" id="SSF51735">
    <property type="entry name" value="NAD(P)-binding Rossmann-fold domains"/>
    <property type="match status" value="1"/>
</dbReference>
<reference evidence="3 4" key="1">
    <citation type="journal article" date="2013" name="Antonie Van Leeuwenhoek">
        <title>Dongia rigui sp. nov., isolated from freshwater of a large wetland in Korea.</title>
        <authorList>
            <person name="Baik K.S."/>
            <person name="Hwang Y.M."/>
            <person name="Choi J.S."/>
            <person name="Kwon J."/>
            <person name="Seong C.N."/>
        </authorList>
    </citation>
    <scope>NUCLEOTIDE SEQUENCE [LARGE SCALE GENOMIC DNA]</scope>
    <source>
        <strain evidence="3 4">04SU4-P</strain>
    </source>
</reference>
<dbReference type="Pfam" id="PF00106">
    <property type="entry name" value="adh_short"/>
    <property type="match status" value="1"/>
</dbReference>
<proteinExistence type="inferred from homology"/>
<dbReference type="InterPro" id="IPR002347">
    <property type="entry name" value="SDR_fam"/>
</dbReference>
<evidence type="ECO:0000313" key="3">
    <source>
        <dbReference type="EMBL" id="MDY0871727.1"/>
    </source>
</evidence>
<evidence type="ECO:0000256" key="2">
    <source>
        <dbReference type="ARBA" id="ARBA00023002"/>
    </source>
</evidence>
<organism evidence="3 4">
    <name type="scientific">Dongia rigui</name>
    <dbReference type="NCBI Taxonomy" id="940149"/>
    <lineage>
        <taxon>Bacteria</taxon>
        <taxon>Pseudomonadati</taxon>
        <taxon>Pseudomonadota</taxon>
        <taxon>Alphaproteobacteria</taxon>
        <taxon>Rhodospirillales</taxon>
        <taxon>Dongiaceae</taxon>
        <taxon>Dongia</taxon>
    </lineage>
</organism>
<name>A0ABU5DWP1_9PROT</name>
<dbReference type="InterPro" id="IPR036291">
    <property type="entry name" value="NAD(P)-bd_dom_sf"/>
</dbReference>
<sequence length="241" mass="25808">MTDIAGTGRLAGRIALVTGASRGIGAAIARAYASEGAEMILTARTTGGLEEIDDEIRQISGKTSLLVPFDLKDFDAIDRLGAALYERYGRLDILVGNAGVLGTLSPLGHISPKEFQEVIDLNLTANWRLLRVMDPLLRQSEAGRAIFVSSGAARGPRAYWGTYAISKAALEMMVGIYAQEILQTKVRANIIDPGRARTRMRAKAYPGEDPMSLKTPDEIMAPFVALAEAGFAGNGEIVKAQ</sequence>
<dbReference type="Proteomes" id="UP001271769">
    <property type="component" value="Unassembled WGS sequence"/>
</dbReference>
<dbReference type="Gene3D" id="3.40.50.720">
    <property type="entry name" value="NAD(P)-binding Rossmann-like Domain"/>
    <property type="match status" value="1"/>
</dbReference>
<protein>
    <submittedName>
        <fullName evidence="3">SDR family NAD(P)-dependent oxidoreductase</fullName>
    </submittedName>
</protein>
<dbReference type="PRINTS" id="PR00081">
    <property type="entry name" value="GDHRDH"/>
</dbReference>
<dbReference type="RefSeq" id="WP_320500154.1">
    <property type="nucleotide sequence ID" value="NZ_JAXCLX010000001.1"/>
</dbReference>
<evidence type="ECO:0000313" key="4">
    <source>
        <dbReference type="Proteomes" id="UP001271769"/>
    </source>
</evidence>
<comment type="caution">
    <text evidence="3">The sequence shown here is derived from an EMBL/GenBank/DDBJ whole genome shotgun (WGS) entry which is preliminary data.</text>
</comment>
<accession>A0ABU5DWP1</accession>
<gene>
    <name evidence="3" type="ORF">SMD31_07325</name>
</gene>
<keyword evidence="4" id="KW-1185">Reference proteome</keyword>
<dbReference type="PANTHER" id="PTHR42901:SF1">
    <property type="entry name" value="ALCOHOL DEHYDROGENASE"/>
    <property type="match status" value="1"/>
</dbReference>
<dbReference type="EMBL" id="JAXCLX010000001">
    <property type="protein sequence ID" value="MDY0871727.1"/>
    <property type="molecule type" value="Genomic_DNA"/>
</dbReference>
<dbReference type="InterPro" id="IPR020904">
    <property type="entry name" value="Sc_DH/Rdtase_CS"/>
</dbReference>
<dbReference type="PANTHER" id="PTHR42901">
    <property type="entry name" value="ALCOHOL DEHYDROGENASE"/>
    <property type="match status" value="1"/>
</dbReference>